<dbReference type="Proteomes" id="UP000293162">
    <property type="component" value="Unassembled WGS sequence"/>
</dbReference>
<comment type="caution">
    <text evidence="2">The sequence shown here is derived from an EMBL/GenBank/DDBJ whole genome shotgun (WGS) entry which is preliminary data.</text>
</comment>
<evidence type="ECO:0000313" key="3">
    <source>
        <dbReference type="Proteomes" id="UP000293162"/>
    </source>
</evidence>
<reference evidence="2 3" key="1">
    <citation type="submission" date="2019-02" db="EMBL/GenBank/DDBJ databases">
        <title>Bacterial novel species Emticicia sp. 17J42-9 isolated from soil.</title>
        <authorList>
            <person name="Jung H.-Y."/>
        </authorList>
    </citation>
    <scope>NUCLEOTIDE SEQUENCE [LARGE SCALE GENOMIC DNA]</scope>
    <source>
        <strain evidence="2 3">17J42-9</strain>
    </source>
</reference>
<sequence>MEVAKYLSVIFASMIKFFGGPLTGLALKITWVETAICSVVGMMITVALITFFGNYIQTFFTRIFQRGSEPKKKKKFTRSNRLAVRVRRKFGLMGISFLTPILFSPIGGAILALAFRYHKRDIMLNMLLSACVWGIIQSLFLYYAKDFFF</sequence>
<gene>
    <name evidence="2" type="ORF">EWM59_10820</name>
</gene>
<dbReference type="Pfam" id="PF06695">
    <property type="entry name" value="Sm_multidrug_ex"/>
    <property type="match status" value="1"/>
</dbReference>
<feature type="transmembrane region" description="Helical" evidence="1">
    <location>
        <begin position="122"/>
        <end position="144"/>
    </location>
</feature>
<evidence type="ECO:0008006" key="4">
    <source>
        <dbReference type="Google" id="ProtNLM"/>
    </source>
</evidence>
<protein>
    <recommendedName>
        <fullName evidence="4">Small multi-drug export protein</fullName>
    </recommendedName>
</protein>
<dbReference type="AlphaFoldDB" id="A0A4Q5M014"/>
<evidence type="ECO:0000256" key="1">
    <source>
        <dbReference type="SAM" id="Phobius"/>
    </source>
</evidence>
<organism evidence="2 3">
    <name type="scientific">Emticicia agri</name>
    <dbReference type="NCBI Taxonomy" id="2492393"/>
    <lineage>
        <taxon>Bacteria</taxon>
        <taxon>Pseudomonadati</taxon>
        <taxon>Bacteroidota</taxon>
        <taxon>Cytophagia</taxon>
        <taxon>Cytophagales</taxon>
        <taxon>Leadbetterellaceae</taxon>
        <taxon>Emticicia</taxon>
    </lineage>
</organism>
<feature type="transmembrane region" description="Helical" evidence="1">
    <location>
        <begin position="90"/>
        <end position="115"/>
    </location>
</feature>
<accession>A0A4Q5M014</accession>
<keyword evidence="1" id="KW-0472">Membrane</keyword>
<evidence type="ECO:0000313" key="2">
    <source>
        <dbReference type="EMBL" id="RYU95596.1"/>
    </source>
</evidence>
<feature type="transmembrane region" description="Helical" evidence="1">
    <location>
        <begin position="34"/>
        <end position="56"/>
    </location>
</feature>
<keyword evidence="1" id="KW-0812">Transmembrane</keyword>
<dbReference type="EMBL" id="SEWF01000013">
    <property type="protein sequence ID" value="RYU95596.1"/>
    <property type="molecule type" value="Genomic_DNA"/>
</dbReference>
<dbReference type="OrthoDB" id="1467737at2"/>
<dbReference type="InterPro" id="IPR009577">
    <property type="entry name" value="Sm_multidrug_ex"/>
</dbReference>
<feature type="transmembrane region" description="Helical" evidence="1">
    <location>
        <begin position="6"/>
        <end position="27"/>
    </location>
</feature>
<name>A0A4Q5M014_9BACT</name>
<keyword evidence="1" id="KW-1133">Transmembrane helix</keyword>
<keyword evidence="3" id="KW-1185">Reference proteome</keyword>
<proteinExistence type="predicted"/>